<proteinExistence type="inferred from homology"/>
<comment type="catalytic activity">
    <reaction evidence="2">
        <text>Thiol-dependent hydrolysis of ester, thioester, amide, peptide and isopeptide bonds formed by the C-terminal Gly of ubiquitin (a 76-residue protein attached to proteins as an intracellular targeting signal).</text>
        <dbReference type="EC" id="3.4.19.12"/>
    </reaction>
</comment>
<dbReference type="PANTHER" id="PTHR12473">
    <property type="entry name" value="UBIQUITIN CARBOXYL-TERMINAL HYDROLASE MINDY-4-RELATED"/>
    <property type="match status" value="1"/>
</dbReference>
<dbReference type="GO" id="GO:0006508">
    <property type="term" value="P:proteolysis"/>
    <property type="evidence" value="ECO:0007669"/>
    <property type="project" value="UniProtKB-KW"/>
</dbReference>
<keyword evidence="2" id="KW-0788">Thiol protease</keyword>
<evidence type="ECO:0000259" key="3">
    <source>
        <dbReference type="Pfam" id="PF13898"/>
    </source>
</evidence>
<reference evidence="4" key="1">
    <citation type="submission" date="2019-09" db="EMBL/GenBank/DDBJ databases">
        <title>Bird 10,000 Genomes (B10K) Project - Family phase.</title>
        <authorList>
            <person name="Zhang G."/>
        </authorList>
    </citation>
    <scope>NUCLEOTIDE SEQUENCE</scope>
    <source>
        <strain evidence="4">B10K-DU-001-08</strain>
        <tissue evidence="4">Muscle</tissue>
    </source>
</reference>
<dbReference type="AlphaFoldDB" id="A0A851NH35"/>
<accession>A0A851NH35</accession>
<keyword evidence="5" id="KW-1185">Reference proteome</keyword>
<comment type="caution">
    <text evidence="4">The sequence shown here is derived from an EMBL/GenBank/DDBJ whole genome shotgun (WGS) entry which is preliminary data.</text>
</comment>
<gene>
    <name evidence="4" type="primary">Mindy4b_0</name>
    <name evidence="4" type="ORF">PENPIL_R03616</name>
</gene>
<dbReference type="InterPro" id="IPR025257">
    <property type="entry name" value="MINDY-3/4_CD"/>
</dbReference>
<dbReference type="GO" id="GO:0004843">
    <property type="term" value="F:cysteine-type deubiquitinase activity"/>
    <property type="evidence" value="ECO:0007669"/>
    <property type="project" value="UniProtKB-UniRule"/>
</dbReference>
<name>A0A851NH35_9GALL</name>
<feature type="non-terminal residue" evidence="4">
    <location>
        <position position="105"/>
    </location>
</feature>
<feature type="domain" description="Deubiquitinating enzyme MINDY-3/4 conserved" evidence="3">
    <location>
        <begin position="1"/>
        <end position="100"/>
    </location>
</feature>
<keyword evidence="2" id="KW-0645">Protease</keyword>
<sequence>QVGSMLRTPRFPVWLCSIRGTHSVLFGTERRLLSDWRLEHAFRLHFYNGRVRPAHLTVDTHSHHWEQGRSRDTSSPRRRAPALEMAIRTRWPGAAVCWNGTEPFF</sequence>
<evidence type="ECO:0000313" key="5">
    <source>
        <dbReference type="Proteomes" id="UP000613066"/>
    </source>
</evidence>
<evidence type="ECO:0000313" key="4">
    <source>
        <dbReference type="EMBL" id="NXC41541.1"/>
    </source>
</evidence>
<dbReference type="PANTHER" id="PTHR12473:SF18">
    <property type="entry name" value="INACTIVE UBIQUITIN CARBOXYL-TERMINAL HYDROLASE MINDY-4B"/>
    <property type="match status" value="1"/>
</dbReference>
<organism evidence="4 5">
    <name type="scientific">Penelope pileata</name>
    <dbReference type="NCBI Taxonomy" id="1118817"/>
    <lineage>
        <taxon>Eukaryota</taxon>
        <taxon>Metazoa</taxon>
        <taxon>Chordata</taxon>
        <taxon>Craniata</taxon>
        <taxon>Vertebrata</taxon>
        <taxon>Euteleostomi</taxon>
        <taxon>Archelosauria</taxon>
        <taxon>Archosauria</taxon>
        <taxon>Dinosauria</taxon>
        <taxon>Saurischia</taxon>
        <taxon>Theropoda</taxon>
        <taxon>Coelurosauria</taxon>
        <taxon>Aves</taxon>
        <taxon>Neognathae</taxon>
        <taxon>Galloanserae</taxon>
        <taxon>Galliformes</taxon>
        <taxon>Cracidae</taxon>
        <taxon>Penelope</taxon>
    </lineage>
</organism>
<dbReference type="Pfam" id="PF13898">
    <property type="entry name" value="MINDY-3_4_CD"/>
    <property type="match status" value="1"/>
</dbReference>
<comment type="function">
    <text evidence="2">Hydrolase that can remove 'Lys-48'-linked conjugated ubiquitin from proteins.</text>
</comment>
<dbReference type="OrthoDB" id="10263628at2759"/>
<dbReference type="EMBL" id="WBMW01001869">
    <property type="protein sequence ID" value="NXC41541.1"/>
    <property type="molecule type" value="Genomic_DNA"/>
</dbReference>
<dbReference type="Proteomes" id="UP000613066">
    <property type="component" value="Unassembled WGS sequence"/>
</dbReference>
<comment type="similarity">
    <text evidence="1 2">Belongs to the MINDY deubiquitinase family. FAM188 subfamily.</text>
</comment>
<feature type="non-terminal residue" evidence="4">
    <location>
        <position position="1"/>
    </location>
</feature>
<dbReference type="EC" id="3.4.19.12" evidence="2"/>
<protein>
    <recommendedName>
        <fullName evidence="2">Ubiquitin carboxyl-terminal hydrolase MINDY</fullName>
        <ecNumber evidence="2">3.4.19.12</ecNumber>
    </recommendedName>
</protein>
<keyword evidence="2" id="KW-0833">Ubl conjugation pathway</keyword>
<evidence type="ECO:0000256" key="1">
    <source>
        <dbReference type="ARBA" id="ARBA00011074"/>
    </source>
</evidence>
<evidence type="ECO:0000256" key="2">
    <source>
        <dbReference type="RuleBase" id="RU367088"/>
    </source>
</evidence>
<keyword evidence="2 4" id="KW-0378">Hydrolase</keyword>
<dbReference type="GO" id="GO:0071108">
    <property type="term" value="P:protein K48-linked deubiquitination"/>
    <property type="evidence" value="ECO:0007669"/>
    <property type="project" value="InterPro"/>
</dbReference>
<dbReference type="GO" id="GO:1990380">
    <property type="term" value="F:K48-linked deubiquitinase activity"/>
    <property type="evidence" value="ECO:0007669"/>
    <property type="project" value="UniProtKB-UniRule"/>
</dbReference>
<dbReference type="InterPro" id="IPR039785">
    <property type="entry name" value="MINY3/4"/>
</dbReference>